<gene>
    <name evidence="3" type="ORF">ABFV83_09080</name>
    <name evidence="2" type="ORF">ABFV83_13205</name>
</gene>
<sequence length="80" mass="9691">MEQMNEWAKWKIAGIYEMQENRLTRNEAIEAADILRDMLDDEQRKTELLKQRNKELELLLMKNDIAIPDYELWHDALKMV</sequence>
<accession>A0AAU7PK92</accession>
<name>A0AAU7PK92_9FIRM</name>
<dbReference type="RefSeq" id="WP_349944474.1">
    <property type="nucleotide sequence ID" value="NZ_CP157940.1"/>
</dbReference>
<feature type="coiled-coil region" evidence="1">
    <location>
        <begin position="25"/>
        <end position="59"/>
    </location>
</feature>
<reference evidence="2" key="1">
    <citation type="submission" date="2024-06" db="EMBL/GenBank/DDBJ databases">
        <title>Lacrimispora cavernae sp. nov., a novel anaerobe isolated from bat guano pile inside a cave.</title>
        <authorList>
            <person name="Miller S.L."/>
            <person name="Lu N."/>
            <person name="King J."/>
            <person name="Sankaranarayanan K."/>
            <person name="Lawson P.A."/>
        </authorList>
    </citation>
    <scope>NUCLEOTIDE SEQUENCE</scope>
    <source>
        <strain evidence="2">BS-2</strain>
    </source>
</reference>
<evidence type="ECO:0000256" key="1">
    <source>
        <dbReference type="SAM" id="Coils"/>
    </source>
</evidence>
<organism evidence="2">
    <name type="scientific">Lacrimispora sp. BS-2</name>
    <dbReference type="NCBI Taxonomy" id="3151850"/>
    <lineage>
        <taxon>Bacteria</taxon>
        <taxon>Bacillati</taxon>
        <taxon>Bacillota</taxon>
        <taxon>Clostridia</taxon>
        <taxon>Lachnospirales</taxon>
        <taxon>Lachnospiraceae</taxon>
        <taxon>Lacrimispora</taxon>
    </lineage>
</organism>
<dbReference type="EMBL" id="CP157940">
    <property type="protein sequence ID" value="XBS55919.1"/>
    <property type="molecule type" value="Genomic_DNA"/>
</dbReference>
<dbReference type="AlphaFoldDB" id="A0AAU7PK92"/>
<dbReference type="EMBL" id="CP157940">
    <property type="protein sequence ID" value="XBS52796.1"/>
    <property type="molecule type" value="Genomic_DNA"/>
</dbReference>
<protein>
    <submittedName>
        <fullName evidence="2">Uncharacterized protein</fullName>
    </submittedName>
</protein>
<proteinExistence type="predicted"/>
<keyword evidence="1" id="KW-0175">Coiled coil</keyword>
<evidence type="ECO:0000313" key="3">
    <source>
        <dbReference type="EMBL" id="XBS55919.1"/>
    </source>
</evidence>
<evidence type="ECO:0000313" key="2">
    <source>
        <dbReference type="EMBL" id="XBS52796.1"/>
    </source>
</evidence>